<evidence type="ECO:0000313" key="4">
    <source>
        <dbReference type="EMBL" id="ADH97723.1"/>
    </source>
</evidence>
<feature type="chain" id="PRO_5038696565" evidence="2">
    <location>
        <begin position="20"/>
        <end position="285"/>
    </location>
</feature>
<dbReference type="GO" id="GO:0042973">
    <property type="term" value="F:glucan endo-1,3-beta-D-glucosidase activity"/>
    <property type="evidence" value="ECO:0007669"/>
    <property type="project" value="UniProtKB-EC"/>
</dbReference>
<dbReference type="PANTHER" id="PTHR10963:SF55">
    <property type="entry name" value="GLYCOSIDE HYDROLASE FAMILY 16 PROTEIN"/>
    <property type="match status" value="1"/>
</dbReference>
<dbReference type="EMBL" id="CP001791">
    <property type="protein sequence ID" value="ADH97723.1"/>
    <property type="molecule type" value="Genomic_DNA"/>
</dbReference>
<dbReference type="HOGENOM" id="CLU_019533_0_2_9"/>
<keyword evidence="4" id="KW-0326">Glycosidase</keyword>
<dbReference type="InterPro" id="IPR000757">
    <property type="entry name" value="Beta-glucanase-like"/>
</dbReference>
<evidence type="ECO:0000313" key="5">
    <source>
        <dbReference type="Proteomes" id="UP000000271"/>
    </source>
</evidence>
<dbReference type="Proteomes" id="UP000000271">
    <property type="component" value="Chromosome"/>
</dbReference>
<reference evidence="4" key="1">
    <citation type="submission" date="2009-10" db="EMBL/GenBank/DDBJ databases">
        <title>Complete sequence of Bacillus selenitireducens MLS10.</title>
        <authorList>
            <consortium name="US DOE Joint Genome Institute"/>
            <person name="Lucas S."/>
            <person name="Copeland A."/>
            <person name="Lapidus A."/>
            <person name="Glavina del Rio T."/>
            <person name="Dalin E."/>
            <person name="Tice H."/>
            <person name="Bruce D."/>
            <person name="Goodwin L."/>
            <person name="Pitluck S."/>
            <person name="Sims D."/>
            <person name="Brettin T."/>
            <person name="Detter J.C."/>
            <person name="Han C."/>
            <person name="Larimer F."/>
            <person name="Land M."/>
            <person name="Hauser L."/>
            <person name="Kyrpides N."/>
            <person name="Ovchinnikova G."/>
            <person name="Stolz J."/>
        </authorList>
    </citation>
    <scope>NUCLEOTIDE SEQUENCE [LARGE SCALE GENOMIC DNA]</scope>
    <source>
        <strain evidence="4">MLS10</strain>
    </source>
</reference>
<dbReference type="RefSeq" id="WP_013171152.1">
    <property type="nucleotide sequence ID" value="NC_014219.1"/>
</dbReference>
<sequence>MNKLIIMAGLSLVTLAACGNGENEAENAGIDAPEGWNLVWHDEFDGESLDEDKWRYDIGNGFYDGDEWVEGWGNEELQSYQEDNVTLRDGSLVIEAREETVSDDYGTFDYTSGKILTEGLFSQTHGRFEASISLPEGQGFWPAFWMMPEDDAYGNWAASGEIDIMENRGSETDIVGAAIHYGGVFPDNTYTADEYVFDDGETTTDYNVYAVEWEPGEIRWYVNDDEYAVMNQWYSENGEFPAPFDEDFHLILNLAVGGWYGGDPDDTTPFPAEMKVDYVRVYEQE</sequence>
<feature type="domain" description="GH16" evidence="3">
    <location>
        <begin position="42"/>
        <end position="285"/>
    </location>
</feature>
<dbReference type="STRING" id="439292.Bsel_0175"/>
<keyword evidence="5" id="KW-1185">Reference proteome</keyword>
<dbReference type="SUPFAM" id="SSF49899">
    <property type="entry name" value="Concanavalin A-like lectins/glucanases"/>
    <property type="match status" value="1"/>
</dbReference>
<dbReference type="KEGG" id="bse:Bsel_0175"/>
<accession>D6XVV0</accession>
<organism evidence="4 5">
    <name type="scientific">Bacillus selenitireducens (strain ATCC 700615 / DSM 15326 / MLS10)</name>
    <dbReference type="NCBI Taxonomy" id="439292"/>
    <lineage>
        <taxon>Bacteria</taxon>
        <taxon>Bacillati</taxon>
        <taxon>Bacillota</taxon>
        <taxon>Bacilli</taxon>
        <taxon>Bacillales</taxon>
        <taxon>Bacillaceae</taxon>
        <taxon>Salisediminibacterium</taxon>
    </lineage>
</organism>
<feature type="signal peptide" evidence="2">
    <location>
        <begin position="1"/>
        <end position="19"/>
    </location>
</feature>
<keyword evidence="4" id="KW-0378">Hydrolase</keyword>
<dbReference type="InterPro" id="IPR013320">
    <property type="entry name" value="ConA-like_dom_sf"/>
</dbReference>
<dbReference type="Gene3D" id="2.60.120.200">
    <property type="match status" value="1"/>
</dbReference>
<proteinExistence type="inferred from homology"/>
<protein>
    <submittedName>
        <fullName evidence="4">Glucan endo-1,3-beta-D-glucosidase</fullName>
        <ecNumber evidence="4">3.2.1.39</ecNumber>
    </submittedName>
</protein>
<evidence type="ECO:0000259" key="3">
    <source>
        <dbReference type="PROSITE" id="PS51762"/>
    </source>
</evidence>
<dbReference type="PANTHER" id="PTHR10963">
    <property type="entry name" value="GLYCOSYL HYDROLASE-RELATED"/>
    <property type="match status" value="1"/>
</dbReference>
<keyword evidence="2" id="KW-0732">Signal</keyword>
<evidence type="ECO:0000256" key="1">
    <source>
        <dbReference type="ARBA" id="ARBA00006865"/>
    </source>
</evidence>
<dbReference type="CDD" id="cd08023">
    <property type="entry name" value="GH16_laminarinase_like"/>
    <property type="match status" value="1"/>
</dbReference>
<name>D6XVV0_BACIE</name>
<dbReference type="PROSITE" id="PS51762">
    <property type="entry name" value="GH16_2"/>
    <property type="match status" value="1"/>
</dbReference>
<dbReference type="EC" id="3.2.1.39" evidence="4"/>
<comment type="similarity">
    <text evidence="1">Belongs to the glycosyl hydrolase 16 family.</text>
</comment>
<gene>
    <name evidence="4" type="ordered locus">Bsel_0175</name>
</gene>
<dbReference type="PROSITE" id="PS51257">
    <property type="entry name" value="PROKAR_LIPOPROTEIN"/>
    <property type="match status" value="1"/>
</dbReference>
<dbReference type="GO" id="GO:0005975">
    <property type="term" value="P:carbohydrate metabolic process"/>
    <property type="evidence" value="ECO:0007669"/>
    <property type="project" value="InterPro"/>
</dbReference>
<dbReference type="InterPro" id="IPR050546">
    <property type="entry name" value="Glycosyl_Hydrlase_16"/>
</dbReference>
<dbReference type="Pfam" id="PF00722">
    <property type="entry name" value="Glyco_hydro_16"/>
    <property type="match status" value="1"/>
</dbReference>
<dbReference type="eggNOG" id="COG2273">
    <property type="taxonomic scope" value="Bacteria"/>
</dbReference>
<dbReference type="CAZy" id="GH16">
    <property type="family name" value="Glycoside Hydrolase Family 16"/>
</dbReference>
<dbReference type="AlphaFoldDB" id="D6XVV0"/>
<evidence type="ECO:0000256" key="2">
    <source>
        <dbReference type="SAM" id="SignalP"/>
    </source>
</evidence>